<proteinExistence type="predicted"/>
<evidence type="ECO:0000313" key="1">
    <source>
        <dbReference type="EMBL" id="CAB5217699.1"/>
    </source>
</evidence>
<dbReference type="Gene3D" id="6.20.20.10">
    <property type="match status" value="1"/>
</dbReference>
<organism evidence="1">
    <name type="scientific">uncultured Caudovirales phage</name>
    <dbReference type="NCBI Taxonomy" id="2100421"/>
    <lineage>
        <taxon>Viruses</taxon>
        <taxon>Duplodnaviria</taxon>
        <taxon>Heunggongvirae</taxon>
        <taxon>Uroviricota</taxon>
        <taxon>Caudoviricetes</taxon>
        <taxon>Peduoviridae</taxon>
        <taxon>Maltschvirus</taxon>
        <taxon>Maltschvirus maltsch</taxon>
    </lineage>
</organism>
<protein>
    <submittedName>
        <fullName evidence="1">Uncharacterized protein</fullName>
    </submittedName>
</protein>
<sequence>MIINALETVTCGRCSGTGSYSWCSAHGSTCFKCNGKKTVLTKRGSIANQFIKWIRATDTIATELKVGDWVRMQGESKFRKIVSIAKSKSESKSKDFPASAIAGHDVWVDHVWEGFRIDFDKIAYHVGADSMIARHNNLDDLATWKTGMEFQATLSKTGKATKKTSAQGLAFFEAIAKK</sequence>
<name>A0A6J7WI38_9CAUD</name>
<dbReference type="EMBL" id="LR798249">
    <property type="protein sequence ID" value="CAB5217699.1"/>
    <property type="molecule type" value="Genomic_DNA"/>
</dbReference>
<gene>
    <name evidence="1" type="ORF">UFOVP201_9</name>
</gene>
<reference evidence="1" key="1">
    <citation type="submission" date="2020-05" db="EMBL/GenBank/DDBJ databases">
        <authorList>
            <person name="Chiriac C."/>
            <person name="Salcher M."/>
            <person name="Ghai R."/>
            <person name="Kavagutti S V."/>
        </authorList>
    </citation>
    <scope>NUCLEOTIDE SEQUENCE</scope>
</reference>
<accession>A0A6J7WI38</accession>